<evidence type="ECO:0000256" key="1">
    <source>
        <dbReference type="SAM" id="Phobius"/>
    </source>
</evidence>
<dbReference type="STRING" id="133381.A0A2T9Y0K6"/>
<dbReference type="GO" id="GO:0020037">
    <property type="term" value="F:heme binding"/>
    <property type="evidence" value="ECO:0007669"/>
    <property type="project" value="InterPro"/>
</dbReference>
<comment type="caution">
    <text evidence="2">The sequence shown here is derived from an EMBL/GenBank/DDBJ whole genome shotgun (WGS) entry which is preliminary data.</text>
</comment>
<evidence type="ECO:0000313" key="3">
    <source>
        <dbReference type="Proteomes" id="UP000245609"/>
    </source>
</evidence>
<proteinExistence type="predicted"/>
<dbReference type="EMBL" id="MBFS01003600">
    <property type="protein sequence ID" value="PVU85814.1"/>
    <property type="molecule type" value="Genomic_DNA"/>
</dbReference>
<feature type="transmembrane region" description="Helical" evidence="1">
    <location>
        <begin position="21"/>
        <end position="40"/>
    </location>
</feature>
<keyword evidence="1" id="KW-0812">Transmembrane</keyword>
<keyword evidence="1" id="KW-1133">Transmembrane helix</keyword>
<dbReference type="Proteomes" id="UP000245609">
    <property type="component" value="Unassembled WGS sequence"/>
</dbReference>
<keyword evidence="3" id="KW-1185">Reference proteome</keyword>
<evidence type="ECO:0000313" key="2">
    <source>
        <dbReference type="EMBL" id="PVU85814.1"/>
    </source>
</evidence>
<dbReference type="AlphaFoldDB" id="A0A2T9Y0K6"/>
<reference evidence="2 3" key="1">
    <citation type="journal article" date="2018" name="MBio">
        <title>Comparative Genomics Reveals the Core Gene Toolbox for the Fungus-Insect Symbiosis.</title>
        <authorList>
            <person name="Wang Y."/>
            <person name="Stata M."/>
            <person name="Wang W."/>
            <person name="Stajich J.E."/>
            <person name="White M.M."/>
            <person name="Moncalvo J.M."/>
        </authorList>
    </citation>
    <scope>NUCLEOTIDE SEQUENCE [LARGE SCALE GENOMIC DNA]</scope>
    <source>
        <strain evidence="2 3">SC-DP-2</strain>
    </source>
</reference>
<dbReference type="GO" id="GO:0004497">
    <property type="term" value="F:monooxygenase activity"/>
    <property type="evidence" value="ECO:0007669"/>
    <property type="project" value="InterPro"/>
</dbReference>
<gene>
    <name evidence="2" type="ORF">BB560_006895</name>
</gene>
<dbReference type="OrthoDB" id="1470350at2759"/>
<dbReference type="InterPro" id="IPR036396">
    <property type="entry name" value="Cyt_P450_sf"/>
</dbReference>
<name>A0A2T9Y0K6_9FUNG</name>
<dbReference type="GO" id="GO:0016705">
    <property type="term" value="F:oxidoreductase activity, acting on paired donors, with incorporation or reduction of molecular oxygen"/>
    <property type="evidence" value="ECO:0007669"/>
    <property type="project" value="InterPro"/>
</dbReference>
<accession>A0A2T9Y0K6</accession>
<dbReference type="GO" id="GO:0005506">
    <property type="term" value="F:iron ion binding"/>
    <property type="evidence" value="ECO:0007669"/>
    <property type="project" value="InterPro"/>
</dbReference>
<sequence length="107" mass="12628">MGLKEILLGKECLMHIFKERIFYISVVCGYSVYKAVYYIFLDPLRKIPGPWWAKFTDKPYKRVQFTKDTTEYSLSLHKKYGSVVRVGPKTVSRAQEKDTSFELVEYE</sequence>
<keyword evidence="1" id="KW-0472">Membrane</keyword>
<organism evidence="2 3">
    <name type="scientific">Smittium megazygosporum</name>
    <dbReference type="NCBI Taxonomy" id="133381"/>
    <lineage>
        <taxon>Eukaryota</taxon>
        <taxon>Fungi</taxon>
        <taxon>Fungi incertae sedis</taxon>
        <taxon>Zoopagomycota</taxon>
        <taxon>Kickxellomycotina</taxon>
        <taxon>Harpellomycetes</taxon>
        <taxon>Harpellales</taxon>
        <taxon>Legeriomycetaceae</taxon>
        <taxon>Smittium</taxon>
    </lineage>
</organism>
<protein>
    <submittedName>
        <fullName evidence="2">Uncharacterized protein</fullName>
    </submittedName>
</protein>
<dbReference type="SUPFAM" id="SSF48264">
    <property type="entry name" value="Cytochrome P450"/>
    <property type="match status" value="1"/>
</dbReference>